<dbReference type="Proteomes" id="UP001172457">
    <property type="component" value="Chromosome 6"/>
</dbReference>
<proteinExistence type="predicted"/>
<comment type="caution">
    <text evidence="1">The sequence shown here is derived from an EMBL/GenBank/DDBJ whole genome shotgun (WGS) entry which is preliminary data.</text>
</comment>
<dbReference type="Pfam" id="PF14223">
    <property type="entry name" value="Retrotran_gag_2"/>
    <property type="match status" value="1"/>
</dbReference>
<dbReference type="PANTHER" id="PTHR47592">
    <property type="entry name" value="PBF68 PROTEIN"/>
    <property type="match status" value="1"/>
</dbReference>
<dbReference type="AlphaFoldDB" id="A0AA38SL71"/>
<reference evidence="1" key="1">
    <citation type="submission" date="2023-03" db="EMBL/GenBank/DDBJ databases">
        <title>Chromosome-scale reference genome and RAD-based genetic map of yellow starthistle (Centaurea solstitialis) reveal putative structural variation and QTLs associated with invader traits.</title>
        <authorList>
            <person name="Reatini B."/>
            <person name="Cang F.A."/>
            <person name="Jiang Q."/>
            <person name="Mckibben M.T.W."/>
            <person name="Barker M.S."/>
            <person name="Rieseberg L.H."/>
            <person name="Dlugosch K.M."/>
        </authorList>
    </citation>
    <scope>NUCLEOTIDE SEQUENCE</scope>
    <source>
        <strain evidence="1">CAN-66</strain>
        <tissue evidence="1">Leaf</tissue>
    </source>
</reference>
<dbReference type="EMBL" id="JARYMX010000006">
    <property type="protein sequence ID" value="KAJ9544770.1"/>
    <property type="molecule type" value="Genomic_DNA"/>
</dbReference>
<evidence type="ECO:0000313" key="1">
    <source>
        <dbReference type="EMBL" id="KAJ9544770.1"/>
    </source>
</evidence>
<name>A0AA38SL71_9ASTR</name>
<dbReference type="PANTHER" id="PTHR47592:SF30">
    <property type="entry name" value="CCHC-TYPE DOMAIN-CONTAINING PROTEIN"/>
    <property type="match status" value="1"/>
</dbReference>
<accession>A0AA38SL71</accession>
<sequence length="290" mass="33153">MEKICVRWREAAADGGRRLPECRWTVRLLRKEAETLAYGHIKNALSSKLFDLYAPIKCPRKLWKALEHKYKALEEGTSKYLVSKYLRFQMVDDKPILEQVYELQVLVNKMNLLSISIPEIFQEWEVPCLRETGHYVIECKLRKLGPSAAANAVAEIGDLAANLTMNEIDIIDITKQIDFVNLDREGWYLDTRTTVLGRYRRKWNHVASLHFWQHAYTKASPWSGIQGSDGTIVFMKNGYLIEKAYQSGGMYRLSLKESKDDSEESAGNGSFIKSYGNNMVTVNEVVDGGS</sequence>
<evidence type="ECO:0000313" key="2">
    <source>
        <dbReference type="Proteomes" id="UP001172457"/>
    </source>
</evidence>
<keyword evidence="2" id="KW-1185">Reference proteome</keyword>
<organism evidence="1 2">
    <name type="scientific">Centaurea solstitialis</name>
    <name type="common">yellow star-thistle</name>
    <dbReference type="NCBI Taxonomy" id="347529"/>
    <lineage>
        <taxon>Eukaryota</taxon>
        <taxon>Viridiplantae</taxon>
        <taxon>Streptophyta</taxon>
        <taxon>Embryophyta</taxon>
        <taxon>Tracheophyta</taxon>
        <taxon>Spermatophyta</taxon>
        <taxon>Magnoliopsida</taxon>
        <taxon>eudicotyledons</taxon>
        <taxon>Gunneridae</taxon>
        <taxon>Pentapetalae</taxon>
        <taxon>asterids</taxon>
        <taxon>campanulids</taxon>
        <taxon>Asterales</taxon>
        <taxon>Asteraceae</taxon>
        <taxon>Carduoideae</taxon>
        <taxon>Cardueae</taxon>
        <taxon>Centaureinae</taxon>
        <taxon>Centaurea</taxon>
    </lineage>
</organism>
<gene>
    <name evidence="1" type="ORF">OSB04_024477</name>
</gene>
<protein>
    <submittedName>
        <fullName evidence="1">Uncharacterized protein</fullName>
    </submittedName>
</protein>